<feature type="region of interest" description="Disordered" evidence="3">
    <location>
        <begin position="235"/>
        <end position="263"/>
    </location>
</feature>
<dbReference type="EMBL" id="JANBQB010000191">
    <property type="protein sequence ID" value="KAJ1979968.1"/>
    <property type="molecule type" value="Genomic_DNA"/>
</dbReference>
<proteinExistence type="predicted"/>
<dbReference type="PANTHER" id="PTHR10644">
    <property type="entry name" value="DNA REPAIR/RNA PROCESSING CPSF FAMILY"/>
    <property type="match status" value="1"/>
</dbReference>
<evidence type="ECO:0000256" key="3">
    <source>
        <dbReference type="SAM" id="MobiDB-lite"/>
    </source>
</evidence>
<feature type="non-terminal residue" evidence="7">
    <location>
        <position position="1"/>
    </location>
</feature>
<evidence type="ECO:0000256" key="1">
    <source>
        <dbReference type="ARBA" id="ARBA00004123"/>
    </source>
</evidence>
<feature type="domain" description="RSE1/DDB1/CPSF1 C-terminal" evidence="4">
    <location>
        <begin position="1349"/>
        <end position="1715"/>
    </location>
</feature>
<dbReference type="OrthoDB" id="6109at2759"/>
<evidence type="ECO:0000259" key="6">
    <source>
        <dbReference type="Pfam" id="PF23726"/>
    </source>
</evidence>
<evidence type="ECO:0000313" key="7">
    <source>
        <dbReference type="EMBL" id="KAJ1979968.1"/>
    </source>
</evidence>
<keyword evidence="8" id="KW-1185">Reference proteome</keyword>
<feature type="domain" description="RSE1/DDB1/CPSF1 first beta-propeller" evidence="5">
    <location>
        <begin position="123"/>
        <end position="499"/>
    </location>
</feature>
<evidence type="ECO:0000313" key="8">
    <source>
        <dbReference type="Proteomes" id="UP001151582"/>
    </source>
</evidence>
<name>A0A9W8B3S3_9FUNG</name>
<dbReference type="Gene3D" id="2.130.10.10">
    <property type="entry name" value="YVTN repeat-like/Quinoprotein amine dehydrogenase"/>
    <property type="match status" value="3"/>
</dbReference>
<comment type="subcellular location">
    <subcellularLocation>
        <location evidence="1">Nucleus</location>
    </subcellularLocation>
</comment>
<dbReference type="GO" id="GO:0005634">
    <property type="term" value="C:nucleus"/>
    <property type="evidence" value="ECO:0007669"/>
    <property type="project" value="UniProtKB-SubCell"/>
</dbReference>
<gene>
    <name evidence="7" type="primary">CFT1</name>
    <name evidence="7" type="ORF">H4R34_002629</name>
</gene>
<evidence type="ECO:0000256" key="2">
    <source>
        <dbReference type="ARBA" id="ARBA00023242"/>
    </source>
</evidence>
<dbReference type="InterPro" id="IPR058543">
    <property type="entry name" value="Beta-prop_RSE1/DDB1/CPSF1_2nd"/>
</dbReference>
<dbReference type="InterPro" id="IPR050358">
    <property type="entry name" value="RSE1/DDB1/CFT1"/>
</dbReference>
<evidence type="ECO:0000259" key="4">
    <source>
        <dbReference type="Pfam" id="PF03178"/>
    </source>
</evidence>
<evidence type="ECO:0000259" key="5">
    <source>
        <dbReference type="Pfam" id="PF10433"/>
    </source>
</evidence>
<comment type="caution">
    <text evidence="7">The sequence shown here is derived from an EMBL/GenBank/DDBJ whole genome shotgun (WGS) entry which is preliminary data.</text>
</comment>
<feature type="region of interest" description="Disordered" evidence="3">
    <location>
        <begin position="1081"/>
        <end position="1104"/>
    </location>
</feature>
<dbReference type="GO" id="GO:0003676">
    <property type="term" value="F:nucleic acid binding"/>
    <property type="evidence" value="ECO:0007669"/>
    <property type="project" value="InterPro"/>
</dbReference>
<dbReference type="Pfam" id="PF10433">
    <property type="entry name" value="Beta-prop_RSE1_1st"/>
    <property type="match status" value="1"/>
</dbReference>
<sequence length="1750" mass="191557">DWLMSLYPAYQELIPPTAVDQCVSGHLLGRDDDNLIVARGNVLEVYRVYRDASDEDGAPWTTSTFKTEYVLEDPSDQYATQDSHPVTNFTADDDDSSEFRSLQAISQVNAGTPRLRLMLREPLQAQIASLLVVKTVAMEKHGRCSLLVAFEEAKMALMEYSPCTHRLVTVSLHYYERDDYRREFIDDTWPPKAVVDPASRCVILQMYRDRLAVLPLRQIDALGLFATPTADSTRKRKESTLGVDSQADLSRKSDQMVSSHPDPSRMPYLPSFVLDLQQLDSPIANVIDIAFLQGYYEPTLAILYEAPAVTWTGNLHESKDTCAVAVLSFDLEKQTTPVIYHRANLPYDCIRLASVPSPTGGLLVVAANALIYLDQGQSGLGVAVNSAAIKAEYTEFSLKPAEFLSLQSPDIFESKLQPDPTQLVLERSESVFLDYDTMLMVLASGQLLLVRCVSHGRSVSELQLALIGRSVVPSCACLVRSDLLFLGSGLGDSILVHLQIPARSSPSQYLHRNPTQGSGTNGLLLPDTNATTRDLFRPDRPLDQTSSVAGLGGAPGLGGLTNEGSGGFAASKWYKLYRFKLCDALLCLAPVHSMCAGPFVESSESSASALELKAPGPDDDPEWEHFRLGHKTQLVLCTGHERSGAVAVLQRYLYPEAVTSFTLPGVERHWTVRLRTSQSYYYTAGGSDLDEVHDAYLVLSSPVQTLVLETAEEFVQRDDTGFCTTTTTLAVGPWASHAQVVQVTPAEVRLLDAQVQLITVYSLDKVLDSATTRIQSVHIASPYVVLHLSNDAVVLLAQDGQGSPFYQLDVPDHVRQADPITALCLYDDEFGSLKRLGDVVPPSESLRQIIYPNLPFSTDTNSPQPLPAPLMATLEAAAPSATPLAPFQAAAMAVDEDVVDFDDAAEEDTADATGTGGSSNEVTEANVSNMQNQIFPATSQAKWWCFVYRASGVLQVYSMPRFELVFAAPHFDHLALIVGDQYQYQEPVTPAVPQAPPSNSADASSVTGPSAYELGNPPAAQRIVEMNVTSFAPHHGDVYVCARHQSGEVTLYRALLHDPHDSDPLETSALFNTLSLTERSLRSATKPDPSLEEPPSTVAGASPDTALSEGALRARLALRLTKCSTALPLNHPTAHVASHPLTGQSDALVAPFSAPQLHVFTNIQGYQGWFVGGNQPRWVVLPRGSTLPRIHPMWLNPETFSVPALPDQPKPSSSSLGITGFASFHNPHCAHGFVIVGPAGHVQLSQLSSHVIYDFAWPVSRVQFRKSVHHVAYHPTMGSYCVVTSEPRVFVLPAEETEKDLENNALLMKGKDLPEDIKQQQNARRSPTPDEESGPPPPEGIMPIVPLYAIELLSPVTWEVVDRFKFDLNFHATSLKCLSLNSKETVSGRKWCMTVSTVCNLGEDRPVTGNLYLFDVVEVVPDPRNPQTNRKLKLACRKEMSGSINAICAMNGHLFSSAGTRVYAYRMMDDSTLNEVVFLDEYIYVTNAASLKNFVLVGDAYKGCSFVAHQELPVKLQHLGKDYAPVPVSHCEFLVDDTLPYFLLADTKHNVHLFSFSPRNLHTFAGRKLLRRGDFHVGSQTTAMLRLPGKAALAQLAPRSARARQRVTPNMRHGGNLASTLGGGVHPTPGSAGATYSPKQFCLCGTATGAVFAMAPIPEKAFKRLQRLYHHLVNTMAHPAGLNPRAYRLVHSSVRLTTNPAKSVVDVSFISHYLDLIPRAKLNELTLQVGTSLERVQSDLYHLALDMDFF</sequence>
<dbReference type="Pfam" id="PF23726">
    <property type="entry name" value="Beta-prop_RSE1_2nd"/>
    <property type="match status" value="1"/>
</dbReference>
<accession>A0A9W8B3S3</accession>
<feature type="region of interest" description="Disordered" evidence="3">
    <location>
        <begin position="1312"/>
        <end position="1340"/>
    </location>
</feature>
<keyword evidence="2" id="KW-0539">Nucleus</keyword>
<reference evidence="7" key="1">
    <citation type="submission" date="2022-07" db="EMBL/GenBank/DDBJ databases">
        <title>Phylogenomic reconstructions and comparative analyses of Kickxellomycotina fungi.</title>
        <authorList>
            <person name="Reynolds N.K."/>
            <person name="Stajich J.E."/>
            <person name="Barry K."/>
            <person name="Grigoriev I.V."/>
            <person name="Crous P."/>
            <person name="Smith M.E."/>
        </authorList>
    </citation>
    <scope>NUCLEOTIDE SEQUENCE</scope>
    <source>
        <strain evidence="7">RSA 567</strain>
    </source>
</reference>
<protein>
    <submittedName>
        <fullName evidence="7">mRNA cleavage and polyadenylation factor subunit</fullName>
    </submittedName>
</protein>
<organism evidence="7 8">
    <name type="scientific">Dimargaris verticillata</name>
    <dbReference type="NCBI Taxonomy" id="2761393"/>
    <lineage>
        <taxon>Eukaryota</taxon>
        <taxon>Fungi</taxon>
        <taxon>Fungi incertae sedis</taxon>
        <taxon>Zoopagomycota</taxon>
        <taxon>Kickxellomycotina</taxon>
        <taxon>Dimargaritomycetes</taxon>
        <taxon>Dimargaritales</taxon>
        <taxon>Dimargaritaceae</taxon>
        <taxon>Dimargaris</taxon>
    </lineage>
</organism>
<feature type="domain" description="RSE1/DDB1/CPSF1 second beta-propeller" evidence="6">
    <location>
        <begin position="655"/>
        <end position="1245"/>
    </location>
</feature>
<dbReference type="InterPro" id="IPR018846">
    <property type="entry name" value="Beta-prop_RSE1/DDB1/CPSF1_1st"/>
</dbReference>
<dbReference type="Pfam" id="PF03178">
    <property type="entry name" value="CPSF_A"/>
    <property type="match status" value="1"/>
</dbReference>
<dbReference type="InterPro" id="IPR015943">
    <property type="entry name" value="WD40/YVTN_repeat-like_dom_sf"/>
</dbReference>
<dbReference type="InterPro" id="IPR004871">
    <property type="entry name" value="RSE1/DDB1/CPSF1_C"/>
</dbReference>
<dbReference type="Proteomes" id="UP001151582">
    <property type="component" value="Unassembled WGS sequence"/>
</dbReference>